<organism evidence="2 3">
    <name type="scientific">Castilleja foliolosa</name>
    <dbReference type="NCBI Taxonomy" id="1961234"/>
    <lineage>
        <taxon>Eukaryota</taxon>
        <taxon>Viridiplantae</taxon>
        <taxon>Streptophyta</taxon>
        <taxon>Embryophyta</taxon>
        <taxon>Tracheophyta</taxon>
        <taxon>Spermatophyta</taxon>
        <taxon>Magnoliopsida</taxon>
        <taxon>eudicotyledons</taxon>
        <taxon>Gunneridae</taxon>
        <taxon>Pentapetalae</taxon>
        <taxon>asterids</taxon>
        <taxon>lamiids</taxon>
        <taxon>Lamiales</taxon>
        <taxon>Orobanchaceae</taxon>
        <taxon>Pedicularideae</taxon>
        <taxon>Castillejinae</taxon>
        <taxon>Castilleja</taxon>
    </lineage>
</organism>
<keyword evidence="1" id="KW-0812">Transmembrane</keyword>
<evidence type="ECO:0000256" key="1">
    <source>
        <dbReference type="SAM" id="Phobius"/>
    </source>
</evidence>
<evidence type="ECO:0000313" key="3">
    <source>
        <dbReference type="Proteomes" id="UP001632038"/>
    </source>
</evidence>
<dbReference type="EMBL" id="JAVIJP010000002">
    <property type="protein sequence ID" value="KAL3654935.1"/>
    <property type="molecule type" value="Genomic_DNA"/>
</dbReference>
<keyword evidence="3" id="KW-1185">Reference proteome</keyword>
<proteinExistence type="predicted"/>
<sequence length="157" mass="18306">MAFPHRKLISINESFSDPVLDQFCEEYCDNKKPDAICLYKCIYFCSDLCYIPPPPPPKKSPGLSLLLTISISALAAAFFLLTCYTIYKLYSNLTKRNRKKINKNVNWRARLQQCFVDSYGNEFAAAEKKKEKAKEQYEPDVLFSEFLSWIRRRGLYC</sequence>
<accession>A0ABD3EL01</accession>
<evidence type="ECO:0000313" key="2">
    <source>
        <dbReference type="EMBL" id="KAL3654935.1"/>
    </source>
</evidence>
<dbReference type="Proteomes" id="UP001632038">
    <property type="component" value="Unassembled WGS sequence"/>
</dbReference>
<name>A0ABD3EL01_9LAMI</name>
<keyword evidence="1" id="KW-1133">Transmembrane helix</keyword>
<feature type="transmembrane region" description="Helical" evidence="1">
    <location>
        <begin position="63"/>
        <end position="90"/>
    </location>
</feature>
<protein>
    <submittedName>
        <fullName evidence="2">Uncharacterized protein</fullName>
    </submittedName>
</protein>
<comment type="caution">
    <text evidence="2">The sequence shown here is derived from an EMBL/GenBank/DDBJ whole genome shotgun (WGS) entry which is preliminary data.</text>
</comment>
<gene>
    <name evidence="2" type="ORF">CASFOL_000721</name>
</gene>
<dbReference type="AlphaFoldDB" id="A0ABD3EL01"/>
<keyword evidence="1" id="KW-0472">Membrane</keyword>
<reference evidence="3" key="1">
    <citation type="journal article" date="2024" name="IScience">
        <title>Strigolactones Initiate the Formation of Haustorium-like Structures in Castilleja.</title>
        <authorList>
            <person name="Buerger M."/>
            <person name="Peterson D."/>
            <person name="Chory J."/>
        </authorList>
    </citation>
    <scope>NUCLEOTIDE SEQUENCE [LARGE SCALE GENOMIC DNA]</scope>
</reference>